<evidence type="ECO:0000313" key="1">
    <source>
        <dbReference type="EMBL" id="SBQ44759.1"/>
    </source>
</evidence>
<reference evidence="1" key="2">
    <citation type="submission" date="2016-06" db="EMBL/GenBank/DDBJ databases">
        <title>The genome of a short-lived fish provides insights into sex chromosome evolution and the genetic control of aging.</title>
        <authorList>
            <person name="Reichwald K."/>
            <person name="Felder M."/>
            <person name="Petzold A."/>
            <person name="Koch P."/>
            <person name="Groth M."/>
            <person name="Platzer M."/>
        </authorList>
    </citation>
    <scope>NUCLEOTIDE SEQUENCE</scope>
    <source>
        <tissue evidence="1">Brain</tissue>
    </source>
</reference>
<name>A0A1A8EFU5_NOTKA</name>
<organism evidence="1">
    <name type="scientific">Nothobranchius kadleci</name>
    <name type="common">African annual killifish</name>
    <dbReference type="NCBI Taxonomy" id="1051664"/>
    <lineage>
        <taxon>Eukaryota</taxon>
        <taxon>Metazoa</taxon>
        <taxon>Chordata</taxon>
        <taxon>Craniata</taxon>
        <taxon>Vertebrata</taxon>
        <taxon>Euteleostomi</taxon>
        <taxon>Actinopterygii</taxon>
        <taxon>Neopterygii</taxon>
        <taxon>Teleostei</taxon>
        <taxon>Neoteleostei</taxon>
        <taxon>Acanthomorphata</taxon>
        <taxon>Ovalentaria</taxon>
        <taxon>Atherinomorphae</taxon>
        <taxon>Cyprinodontiformes</taxon>
        <taxon>Nothobranchiidae</taxon>
        <taxon>Nothobranchius</taxon>
    </lineage>
</organism>
<gene>
    <name evidence="1" type="primary">Nfu_g_1_014740</name>
</gene>
<sequence>QTPCFQGALLPSAGSFRLQSQSKRLRGARMSLNSYCILRWWMTMEPRPQFMYLKMYNFKLRGIFRIDVGEKYW</sequence>
<reference evidence="1" key="1">
    <citation type="submission" date="2016-05" db="EMBL/GenBank/DDBJ databases">
        <authorList>
            <person name="Lavstsen T."/>
            <person name="Jespersen J.S."/>
        </authorList>
    </citation>
    <scope>NUCLEOTIDE SEQUENCE</scope>
    <source>
        <tissue evidence="1">Brain</tissue>
    </source>
</reference>
<feature type="non-terminal residue" evidence="1">
    <location>
        <position position="73"/>
    </location>
</feature>
<proteinExistence type="predicted"/>
<dbReference type="AlphaFoldDB" id="A0A1A8EFU5"/>
<dbReference type="EMBL" id="HAEA01016278">
    <property type="protein sequence ID" value="SBQ44759.1"/>
    <property type="molecule type" value="Transcribed_RNA"/>
</dbReference>
<protein>
    <submittedName>
        <fullName evidence="1">Uncharacterized protein</fullName>
    </submittedName>
</protein>
<feature type="non-terminal residue" evidence="1">
    <location>
        <position position="1"/>
    </location>
</feature>
<accession>A0A1A8EFU5</accession>